<protein>
    <submittedName>
        <fullName evidence="2">Uncharacterized protein</fullName>
    </submittedName>
</protein>
<proteinExistence type="predicted"/>
<dbReference type="Pfam" id="PF07355">
    <property type="entry name" value="GRDB"/>
    <property type="match status" value="1"/>
</dbReference>
<keyword evidence="1" id="KW-0560">Oxidoreductase</keyword>
<reference evidence="2" key="1">
    <citation type="journal article" date="2014" name="Front. Microbiol.">
        <title>High frequency of phylogenetically diverse reductive dehalogenase-homologous genes in deep subseafloor sedimentary metagenomes.</title>
        <authorList>
            <person name="Kawai M."/>
            <person name="Futagami T."/>
            <person name="Toyoda A."/>
            <person name="Takaki Y."/>
            <person name="Nishi S."/>
            <person name="Hori S."/>
            <person name="Arai W."/>
            <person name="Tsubouchi T."/>
            <person name="Morono Y."/>
            <person name="Uchiyama I."/>
            <person name="Ito T."/>
            <person name="Fujiyama A."/>
            <person name="Inagaki F."/>
            <person name="Takami H."/>
        </authorList>
    </citation>
    <scope>NUCLEOTIDE SEQUENCE</scope>
    <source>
        <strain evidence="2">Expedition CK06-06</strain>
    </source>
</reference>
<gene>
    <name evidence="2" type="ORF">S01H1_07735</name>
</gene>
<sequence length="76" mass="8418">HLHINNADAEADVNIALPVHRFLEMEAAGEVGSLAPTSYSFMGYQQNTNEWENRYGPEMAARMKEEGVDAVLLTPV</sequence>
<evidence type="ECO:0000313" key="2">
    <source>
        <dbReference type="EMBL" id="GAF71037.1"/>
    </source>
</evidence>
<dbReference type="InterPro" id="IPR010187">
    <property type="entry name" value="Various_sel_PB"/>
</dbReference>
<organism evidence="2">
    <name type="scientific">marine sediment metagenome</name>
    <dbReference type="NCBI Taxonomy" id="412755"/>
    <lineage>
        <taxon>unclassified sequences</taxon>
        <taxon>metagenomes</taxon>
        <taxon>ecological metagenomes</taxon>
    </lineage>
</organism>
<dbReference type="AlphaFoldDB" id="X0S551"/>
<comment type="caution">
    <text evidence="2">The sequence shown here is derived from an EMBL/GenBank/DDBJ whole genome shotgun (WGS) entry which is preliminary data.</text>
</comment>
<accession>X0S551</accession>
<evidence type="ECO:0000256" key="1">
    <source>
        <dbReference type="ARBA" id="ARBA00023002"/>
    </source>
</evidence>
<name>X0S551_9ZZZZ</name>
<dbReference type="EMBL" id="BARS01003973">
    <property type="protein sequence ID" value="GAF71037.1"/>
    <property type="molecule type" value="Genomic_DNA"/>
</dbReference>
<dbReference type="GO" id="GO:0050485">
    <property type="term" value="F:oxidoreductase activity, acting on X-H and Y-H to form an X-Y bond, with a disulfide as acceptor"/>
    <property type="evidence" value="ECO:0007669"/>
    <property type="project" value="InterPro"/>
</dbReference>
<feature type="non-terminal residue" evidence="2">
    <location>
        <position position="1"/>
    </location>
</feature>